<name>A0AAD8PGB1_BABGI</name>
<accession>A0AAD8PGB1</accession>
<dbReference type="AlphaFoldDB" id="A0AAD8PGB1"/>
<reference evidence="2" key="1">
    <citation type="submission" date="2023-08" db="EMBL/GenBank/DDBJ databases">
        <title>Draft sequence of the Babesia gibsoni genome.</title>
        <authorList>
            <person name="Yamagishi J.Y."/>
            <person name="Xuan X.X."/>
        </authorList>
    </citation>
    <scope>NUCLEOTIDE SEQUENCE</scope>
    <source>
        <strain evidence="2">Azabu</strain>
    </source>
</reference>
<evidence type="ECO:0000256" key="1">
    <source>
        <dbReference type="SAM" id="MobiDB-lite"/>
    </source>
</evidence>
<dbReference type="EMBL" id="JAVEPI010000001">
    <property type="protein sequence ID" value="KAK1444846.1"/>
    <property type="molecule type" value="Genomic_DNA"/>
</dbReference>
<sequence>MEPHTLKDVIDFFGFLDTREELKTKYIGELDSRVAKYIDTKQVSGKPYKDHLKELFAAVTKVRKELLQDPNNFGKYSNFTEDMLHNVADTLGYWLPVLHSEFSFLYYLTSTEGKRIGGWRWSTDAFGPGNTETEVHKWLTDKSFDTSNDYNVTKGFTDADLKTGGKITPNLLGNLGLDYYGGGPLNHAQYGLFLLSSGCSHPSNVAASLIFVDEFCREVTQEDGMFKDKTICEASYHGCNTRDICKMISQNIEKLHSKLWPLYHPLDARTLATDENGAVEKTARHSIYKGKMIPEKFDEYMRLMGTSMTTLILYLTEMYCESVWWCEENMAKALSHGPSKYGYVFRDPWDYKTYTSFRNVANRLVDLSCQGSLNSLLECLDPETAKRNAQFMFDLKYALDLRIETQNAAKYRVNWELKRPVSTEKSEPEQTEEHARGNPEREATVEGVLHAASAGVLTNELSSSPEQSSDEADSKKVPETVSSVITGSPASPPRTPEASSQSPTPKTDKPAGSEAADQTPKTGNLTHTKGGGPRGSDARGPSNVVDKAEGHKSLFFPHTYLLPMTLCMLFSII</sequence>
<protein>
    <submittedName>
        <fullName evidence="2">Uncharacterized protein</fullName>
    </submittedName>
</protein>
<comment type="caution">
    <text evidence="2">The sequence shown here is derived from an EMBL/GenBank/DDBJ whole genome shotgun (WGS) entry which is preliminary data.</text>
</comment>
<keyword evidence="3" id="KW-1185">Reference proteome</keyword>
<dbReference type="Proteomes" id="UP001230268">
    <property type="component" value="Unassembled WGS sequence"/>
</dbReference>
<organism evidence="2 3">
    <name type="scientific">Babesia gibsoni</name>
    <dbReference type="NCBI Taxonomy" id="33632"/>
    <lineage>
        <taxon>Eukaryota</taxon>
        <taxon>Sar</taxon>
        <taxon>Alveolata</taxon>
        <taxon>Apicomplexa</taxon>
        <taxon>Aconoidasida</taxon>
        <taxon>Piroplasmida</taxon>
        <taxon>Babesiidae</taxon>
        <taxon>Babesia</taxon>
    </lineage>
</organism>
<feature type="region of interest" description="Disordered" evidence="1">
    <location>
        <begin position="458"/>
        <end position="545"/>
    </location>
</feature>
<feature type="region of interest" description="Disordered" evidence="1">
    <location>
        <begin position="420"/>
        <end position="442"/>
    </location>
</feature>
<proteinExistence type="predicted"/>
<feature type="compositionally biased region" description="Polar residues" evidence="1">
    <location>
        <begin position="480"/>
        <end position="489"/>
    </location>
</feature>
<evidence type="ECO:0000313" key="3">
    <source>
        <dbReference type="Proteomes" id="UP001230268"/>
    </source>
</evidence>
<gene>
    <name evidence="2" type="ORF">BgAZ_107520</name>
</gene>
<evidence type="ECO:0000313" key="2">
    <source>
        <dbReference type="EMBL" id="KAK1444846.1"/>
    </source>
</evidence>